<name>A0ABD0JU77_9CAEN</name>
<accession>A0ABD0JU77</accession>
<sequence length="73" mass="7986">MARPQRQRDTRKGFPPIASGRLIRQLAVCSLFAFPMIGPLCLQLTTCSLAPQERARGGASYNQGQRSIRGKVG</sequence>
<feature type="non-terminal residue" evidence="1">
    <location>
        <position position="73"/>
    </location>
</feature>
<keyword evidence="2" id="KW-1185">Reference proteome</keyword>
<reference evidence="1 2" key="1">
    <citation type="journal article" date="2023" name="Sci. Data">
        <title>Genome assembly of the Korean intertidal mud-creeper Batillaria attramentaria.</title>
        <authorList>
            <person name="Patra A.K."/>
            <person name="Ho P.T."/>
            <person name="Jun S."/>
            <person name="Lee S.J."/>
            <person name="Kim Y."/>
            <person name="Won Y.J."/>
        </authorList>
    </citation>
    <scope>NUCLEOTIDE SEQUENCE [LARGE SCALE GENOMIC DNA]</scope>
    <source>
        <strain evidence="1">Wonlab-2016</strain>
    </source>
</reference>
<protein>
    <submittedName>
        <fullName evidence="1">Uncharacterized protein</fullName>
    </submittedName>
</protein>
<dbReference type="Proteomes" id="UP001519460">
    <property type="component" value="Unassembled WGS sequence"/>
</dbReference>
<dbReference type="AlphaFoldDB" id="A0ABD0JU77"/>
<evidence type="ECO:0000313" key="1">
    <source>
        <dbReference type="EMBL" id="KAK7478172.1"/>
    </source>
</evidence>
<evidence type="ECO:0000313" key="2">
    <source>
        <dbReference type="Proteomes" id="UP001519460"/>
    </source>
</evidence>
<proteinExistence type="predicted"/>
<gene>
    <name evidence="1" type="ORF">BaRGS_00030619</name>
</gene>
<comment type="caution">
    <text evidence="1">The sequence shown here is derived from an EMBL/GenBank/DDBJ whole genome shotgun (WGS) entry which is preliminary data.</text>
</comment>
<organism evidence="1 2">
    <name type="scientific">Batillaria attramentaria</name>
    <dbReference type="NCBI Taxonomy" id="370345"/>
    <lineage>
        <taxon>Eukaryota</taxon>
        <taxon>Metazoa</taxon>
        <taxon>Spiralia</taxon>
        <taxon>Lophotrochozoa</taxon>
        <taxon>Mollusca</taxon>
        <taxon>Gastropoda</taxon>
        <taxon>Caenogastropoda</taxon>
        <taxon>Sorbeoconcha</taxon>
        <taxon>Cerithioidea</taxon>
        <taxon>Batillariidae</taxon>
        <taxon>Batillaria</taxon>
    </lineage>
</organism>
<dbReference type="EMBL" id="JACVVK020000332">
    <property type="protein sequence ID" value="KAK7478172.1"/>
    <property type="molecule type" value="Genomic_DNA"/>
</dbReference>